<dbReference type="GeneID" id="37878850"/>
<proteinExistence type="predicted"/>
<keyword evidence="10" id="KW-1185">Reference proteome</keyword>
<dbReference type="AlphaFoldDB" id="A0A343TLZ4"/>
<dbReference type="InterPro" id="IPR036676">
    <property type="entry name" value="PurM-like_C_sf"/>
</dbReference>
<accession>A0A343TLZ4</accession>
<feature type="domain" description="PurM-like C-terminal" evidence="8">
    <location>
        <begin position="180"/>
        <end position="340"/>
    </location>
</feature>
<reference evidence="10" key="1">
    <citation type="submission" date="2017-11" db="EMBL/GenBank/DDBJ databases">
        <title>Phenotypic and genomic properties of facultatively anaerobic sulfur-reducing natronoarchaea from hypersaline soda lakes.</title>
        <authorList>
            <person name="Sorokin D.Y."/>
            <person name="Kublanov I.V."/>
            <person name="Roman P."/>
            <person name="Sinninghe Damste J.S."/>
            <person name="Golyshin P.N."/>
            <person name="Rojo D."/>
            <person name="Ciordia S."/>
            <person name="Mena M.D.C."/>
            <person name="Ferrer M."/>
            <person name="Messina E."/>
            <person name="Smedile F."/>
            <person name="La Spada G."/>
            <person name="La Cono V."/>
            <person name="Yakimov M.M."/>
        </authorList>
    </citation>
    <scope>NUCLEOTIDE SEQUENCE [LARGE SCALE GENOMIC DNA]</scope>
    <source>
        <strain evidence="10">AArc-Sl</strain>
    </source>
</reference>
<dbReference type="GO" id="GO:0016260">
    <property type="term" value="P:selenocysteine biosynthetic process"/>
    <property type="evidence" value="ECO:0007669"/>
    <property type="project" value="TreeGrafter"/>
</dbReference>
<evidence type="ECO:0000256" key="4">
    <source>
        <dbReference type="ARBA" id="ARBA00022840"/>
    </source>
</evidence>
<dbReference type="Gene3D" id="3.30.1330.10">
    <property type="entry name" value="PurM-like, N-terminal domain"/>
    <property type="match status" value="1"/>
</dbReference>
<feature type="region of interest" description="Disordered" evidence="6">
    <location>
        <begin position="1"/>
        <end position="20"/>
    </location>
</feature>
<dbReference type="SUPFAM" id="SSF55326">
    <property type="entry name" value="PurM N-terminal domain-like"/>
    <property type="match status" value="1"/>
</dbReference>
<evidence type="ECO:0000256" key="3">
    <source>
        <dbReference type="ARBA" id="ARBA00022777"/>
    </source>
</evidence>
<dbReference type="InterPro" id="IPR010918">
    <property type="entry name" value="PurM-like_C_dom"/>
</dbReference>
<dbReference type="InterPro" id="IPR004536">
    <property type="entry name" value="SPS/SelD"/>
</dbReference>
<dbReference type="GO" id="GO:0005737">
    <property type="term" value="C:cytoplasm"/>
    <property type="evidence" value="ECO:0007669"/>
    <property type="project" value="TreeGrafter"/>
</dbReference>
<dbReference type="SUPFAM" id="SSF56042">
    <property type="entry name" value="PurM C-terminal domain-like"/>
    <property type="match status" value="1"/>
</dbReference>
<name>A0A343TLZ4_9EURY</name>
<dbReference type="InterPro" id="IPR016188">
    <property type="entry name" value="PurM-like_N"/>
</dbReference>
<organism evidence="9 10">
    <name type="scientific">Halalkaliarchaeum desulfuricum</name>
    <dbReference type="NCBI Taxonomy" id="2055893"/>
    <lineage>
        <taxon>Archaea</taxon>
        <taxon>Methanobacteriati</taxon>
        <taxon>Methanobacteriota</taxon>
        <taxon>Stenosarchaea group</taxon>
        <taxon>Halobacteria</taxon>
        <taxon>Halobacteriales</taxon>
        <taxon>Haloferacaceae</taxon>
        <taxon>Halalkaliarchaeum</taxon>
    </lineage>
</organism>
<dbReference type="Proteomes" id="UP000263012">
    <property type="component" value="Chromosome"/>
</dbReference>
<evidence type="ECO:0000259" key="7">
    <source>
        <dbReference type="Pfam" id="PF00586"/>
    </source>
</evidence>
<dbReference type="NCBIfam" id="NF010705">
    <property type="entry name" value="PRK14105.1"/>
    <property type="match status" value="1"/>
</dbReference>
<keyword evidence="1 9" id="KW-0808">Transferase</keyword>
<dbReference type="Pfam" id="PF00586">
    <property type="entry name" value="AIRS"/>
    <property type="match status" value="1"/>
</dbReference>
<dbReference type="Pfam" id="PF02769">
    <property type="entry name" value="AIRS_C"/>
    <property type="match status" value="1"/>
</dbReference>
<keyword evidence="3 9" id="KW-0418">Kinase</keyword>
<dbReference type="NCBIfam" id="TIGR00476">
    <property type="entry name" value="selD"/>
    <property type="match status" value="1"/>
</dbReference>
<protein>
    <submittedName>
        <fullName evidence="9">Selenide, water dikinase</fullName>
        <ecNumber evidence="9">2.7.9.3</ecNumber>
    </submittedName>
</protein>
<evidence type="ECO:0000259" key="8">
    <source>
        <dbReference type="Pfam" id="PF02769"/>
    </source>
</evidence>
<keyword evidence="5" id="KW-0711">Selenium</keyword>
<evidence type="ECO:0000256" key="2">
    <source>
        <dbReference type="ARBA" id="ARBA00022741"/>
    </source>
</evidence>
<evidence type="ECO:0000256" key="6">
    <source>
        <dbReference type="SAM" id="MobiDB-lite"/>
    </source>
</evidence>
<dbReference type="InterPro" id="IPR036921">
    <property type="entry name" value="PurM-like_N_sf"/>
</dbReference>
<dbReference type="Gene3D" id="3.90.650.10">
    <property type="entry name" value="PurM-like C-terminal domain"/>
    <property type="match status" value="1"/>
</dbReference>
<keyword evidence="2" id="KW-0547">Nucleotide-binding</keyword>
<gene>
    <name evidence="9" type="primary">selD</name>
    <name evidence="9" type="ORF">AArcSl_2495</name>
</gene>
<dbReference type="CDD" id="cd02195">
    <property type="entry name" value="SelD"/>
    <property type="match status" value="1"/>
</dbReference>
<dbReference type="OrthoDB" id="59705at2157"/>
<dbReference type="RefSeq" id="WP_119819826.1">
    <property type="nucleotide sequence ID" value="NZ_CP025066.1"/>
</dbReference>
<dbReference type="GO" id="GO:0004756">
    <property type="term" value="F:selenide, water dikinase activity"/>
    <property type="evidence" value="ECO:0007669"/>
    <property type="project" value="UniProtKB-EC"/>
</dbReference>
<dbReference type="EC" id="2.7.9.3" evidence="9"/>
<dbReference type="GO" id="GO:0005524">
    <property type="term" value="F:ATP binding"/>
    <property type="evidence" value="ECO:0007669"/>
    <property type="project" value="UniProtKB-KW"/>
</dbReference>
<evidence type="ECO:0000256" key="5">
    <source>
        <dbReference type="ARBA" id="ARBA00023266"/>
    </source>
</evidence>
<dbReference type="PANTHER" id="PTHR10256:SF0">
    <property type="entry name" value="INACTIVE SELENIDE, WATER DIKINASE-LIKE PROTEIN-RELATED"/>
    <property type="match status" value="1"/>
</dbReference>
<evidence type="ECO:0000313" key="10">
    <source>
        <dbReference type="Proteomes" id="UP000263012"/>
    </source>
</evidence>
<evidence type="ECO:0000313" key="9">
    <source>
        <dbReference type="EMBL" id="AUX10116.1"/>
    </source>
</evidence>
<keyword evidence="4" id="KW-0067">ATP-binding</keyword>
<dbReference type="KEGG" id="hdf:AArcSl_2495"/>
<feature type="domain" description="PurM-like N-terminal" evidence="7">
    <location>
        <begin position="60"/>
        <end position="162"/>
    </location>
</feature>
<evidence type="ECO:0000256" key="1">
    <source>
        <dbReference type="ARBA" id="ARBA00022679"/>
    </source>
</evidence>
<sequence>MQSEKRDDGSDDNDRDGSPRLTQYAELHGCSCKVGQDDLDALLAETGPFDPNDDLLFGVGEDAAARQLTEDLAMVTTIDFFTPIVDDPYDFGRVAACNAASDAFATGAVDNLTGLVAMGLPRELTDTAAEILAGIVDAFEAMDGVVAGGHTTLNPWPFAGAAVTATASPDDLLTASGASPGERLYLTKPLGTQPAMGSLRVRDEEFEATVKNACPRPVEDVGREAIEWMTSPNREGARIVREYATTATDVTGFGLLGQARIIAERSGVGIEITEFPVIEGTLELSRLFGYGLESGESAETSGGLLVSVPADRAEQLEASLSRADVFFHPIGRVTDGENASIADPSISEVTR</sequence>
<dbReference type="EMBL" id="CP025066">
    <property type="protein sequence ID" value="AUX10116.1"/>
    <property type="molecule type" value="Genomic_DNA"/>
</dbReference>
<dbReference type="PANTHER" id="PTHR10256">
    <property type="entry name" value="SELENIDE, WATER DIKINASE"/>
    <property type="match status" value="1"/>
</dbReference>